<dbReference type="InterPro" id="IPR007527">
    <property type="entry name" value="Znf_SWIM"/>
</dbReference>
<evidence type="ECO:0000256" key="2">
    <source>
        <dbReference type="SAM" id="MobiDB-lite"/>
    </source>
</evidence>
<sequence length="329" mass="37941">MDPLDRNILAQEFSHAAYLSPSTKRDKSAKRLLEIEKVIKYEVEELSGKIYVEVESETTSDFIYTTCVYGQPTDICCQCFDFLQRGILCKHLHAAALYINKVRKQEQFKDLPEIKFPIYEEAQSIYHHQYANKIEVSVSSRNDNENDKGDEDIDDESNGHDNKSNNHDNSDNSHITTSFKEIFNYIENILGINTLSTISLSNALVSTKIKSTEISIDALNTTAISKQKFKEFLESTLRSFQTLQENSLLLQNLVESNNPLIQEQYNKSDQCTLLTHLLDFITSNSFEEARKLVEKIYKDTNPHRHVVFGTDIFPLEQETKQKRKQSYKS</sequence>
<organism evidence="4 5">
    <name type="scientific">Gigaspora rosea</name>
    <dbReference type="NCBI Taxonomy" id="44941"/>
    <lineage>
        <taxon>Eukaryota</taxon>
        <taxon>Fungi</taxon>
        <taxon>Fungi incertae sedis</taxon>
        <taxon>Mucoromycota</taxon>
        <taxon>Glomeromycotina</taxon>
        <taxon>Glomeromycetes</taxon>
        <taxon>Diversisporales</taxon>
        <taxon>Gigasporaceae</taxon>
        <taxon>Gigaspora</taxon>
    </lineage>
</organism>
<keyword evidence="1" id="KW-0479">Metal-binding</keyword>
<dbReference type="OrthoDB" id="2442656at2759"/>
<dbReference type="AlphaFoldDB" id="A0A397VNA1"/>
<comment type="caution">
    <text evidence="4">The sequence shown here is derived from an EMBL/GenBank/DDBJ whole genome shotgun (WGS) entry which is preliminary data.</text>
</comment>
<feature type="domain" description="SWIM-type" evidence="3">
    <location>
        <begin position="64"/>
        <end position="100"/>
    </location>
</feature>
<name>A0A397VNA1_9GLOM</name>
<evidence type="ECO:0000259" key="3">
    <source>
        <dbReference type="PROSITE" id="PS50966"/>
    </source>
</evidence>
<dbReference type="PROSITE" id="PS50966">
    <property type="entry name" value="ZF_SWIM"/>
    <property type="match status" value="1"/>
</dbReference>
<gene>
    <name evidence="4" type="ORF">C2G38_2034437</name>
</gene>
<proteinExistence type="predicted"/>
<evidence type="ECO:0000256" key="1">
    <source>
        <dbReference type="PROSITE-ProRule" id="PRU00325"/>
    </source>
</evidence>
<accession>A0A397VNA1</accession>
<dbReference type="Proteomes" id="UP000266673">
    <property type="component" value="Unassembled WGS sequence"/>
</dbReference>
<dbReference type="EMBL" id="QKWP01000364">
    <property type="protein sequence ID" value="RIB21373.1"/>
    <property type="molecule type" value="Genomic_DNA"/>
</dbReference>
<keyword evidence="1" id="KW-0863">Zinc-finger</keyword>
<keyword evidence="5" id="KW-1185">Reference proteome</keyword>
<dbReference type="Pfam" id="PF04434">
    <property type="entry name" value="SWIM"/>
    <property type="match status" value="1"/>
</dbReference>
<feature type="compositionally biased region" description="Basic and acidic residues" evidence="2">
    <location>
        <begin position="157"/>
        <end position="171"/>
    </location>
</feature>
<reference evidence="4 5" key="1">
    <citation type="submission" date="2018-06" db="EMBL/GenBank/DDBJ databases">
        <title>Comparative genomics reveals the genomic features of Rhizophagus irregularis, R. cerebriforme, R. diaphanum and Gigaspora rosea, and their symbiotic lifestyle signature.</title>
        <authorList>
            <person name="Morin E."/>
            <person name="San Clemente H."/>
            <person name="Chen E.C.H."/>
            <person name="De La Providencia I."/>
            <person name="Hainaut M."/>
            <person name="Kuo A."/>
            <person name="Kohler A."/>
            <person name="Murat C."/>
            <person name="Tang N."/>
            <person name="Roy S."/>
            <person name="Loubradou J."/>
            <person name="Henrissat B."/>
            <person name="Grigoriev I.V."/>
            <person name="Corradi N."/>
            <person name="Roux C."/>
            <person name="Martin F.M."/>
        </authorList>
    </citation>
    <scope>NUCLEOTIDE SEQUENCE [LARGE SCALE GENOMIC DNA]</scope>
    <source>
        <strain evidence="4 5">DAOM 194757</strain>
    </source>
</reference>
<evidence type="ECO:0000313" key="5">
    <source>
        <dbReference type="Proteomes" id="UP000266673"/>
    </source>
</evidence>
<dbReference type="GO" id="GO:0008270">
    <property type="term" value="F:zinc ion binding"/>
    <property type="evidence" value="ECO:0007669"/>
    <property type="project" value="UniProtKB-KW"/>
</dbReference>
<keyword evidence="1" id="KW-0862">Zinc</keyword>
<protein>
    <recommendedName>
        <fullName evidence="3">SWIM-type domain-containing protein</fullName>
    </recommendedName>
</protein>
<feature type="region of interest" description="Disordered" evidence="2">
    <location>
        <begin position="138"/>
        <end position="172"/>
    </location>
</feature>
<evidence type="ECO:0000313" key="4">
    <source>
        <dbReference type="EMBL" id="RIB21373.1"/>
    </source>
</evidence>